<dbReference type="GO" id="GO:0030976">
    <property type="term" value="F:thiamine pyrophosphate binding"/>
    <property type="evidence" value="ECO:0007669"/>
    <property type="project" value="UniProtKB-UniRule"/>
</dbReference>
<feature type="domain" description="Transketolase-like pyrimidine-binding" evidence="11">
    <location>
        <begin position="314"/>
        <end position="479"/>
    </location>
</feature>
<dbReference type="GO" id="GO:0019288">
    <property type="term" value="P:isopentenyl diphosphate biosynthetic process, methylerythritol 4-phosphate pathway"/>
    <property type="evidence" value="ECO:0007669"/>
    <property type="project" value="TreeGrafter"/>
</dbReference>
<comment type="cofactor">
    <cofactor evidence="10">
        <name>thiamine diphosphate</name>
        <dbReference type="ChEBI" id="CHEBI:58937"/>
    </cofactor>
    <text evidence="10">Binds 1 thiamine pyrophosphate per subunit.</text>
</comment>
<dbReference type="EMBL" id="CP065321">
    <property type="protein sequence ID" value="QQR30289.1"/>
    <property type="molecule type" value="Genomic_DNA"/>
</dbReference>
<comment type="function">
    <text evidence="10">Catalyzes the acyloin condensation reaction between C atoms 2 and 3 of pyruvate and glyceraldehyde 3-phosphate to yield 1-deoxy-D-xylulose-5-phosphate (DXP).</text>
</comment>
<keyword evidence="9 10" id="KW-0414">Isoprene biosynthesis</keyword>
<dbReference type="Gene3D" id="3.40.50.970">
    <property type="match status" value="2"/>
</dbReference>
<evidence type="ECO:0000256" key="4">
    <source>
        <dbReference type="ARBA" id="ARBA00022679"/>
    </source>
</evidence>
<keyword evidence="14" id="KW-1185">Reference proteome</keyword>
<reference evidence="12" key="1">
    <citation type="journal article" date="2017" name="Genome Announc.">
        <title>High-Quality Whole-Genome Sequences of the Oligo-Mouse-Microbiota Bacterial Community.</title>
        <authorList>
            <person name="Garzetti D."/>
            <person name="Brugiroux S."/>
            <person name="Bunk B."/>
            <person name="Pukall R."/>
            <person name="McCoy K.D."/>
            <person name="Macpherson A.J."/>
            <person name="Stecher B."/>
        </authorList>
    </citation>
    <scope>NUCLEOTIDE SEQUENCE</scope>
    <source>
        <strain evidence="12">KB18</strain>
    </source>
</reference>
<feature type="binding site" evidence="10">
    <location>
        <position position="146"/>
    </location>
    <ligand>
        <name>Mg(2+)</name>
        <dbReference type="ChEBI" id="CHEBI:18420"/>
    </ligand>
</feature>
<keyword evidence="4 10" id="KW-0808">Transferase</keyword>
<dbReference type="SUPFAM" id="SSF52922">
    <property type="entry name" value="TK C-terminal domain-like"/>
    <property type="match status" value="1"/>
</dbReference>
<dbReference type="InterPro" id="IPR009014">
    <property type="entry name" value="Transketo_C/PFOR_II"/>
</dbReference>
<dbReference type="Pfam" id="PF13292">
    <property type="entry name" value="DXP_synthase_N"/>
    <property type="match status" value="1"/>
</dbReference>
<evidence type="ECO:0000256" key="10">
    <source>
        <dbReference type="HAMAP-Rule" id="MF_00315"/>
    </source>
</evidence>
<evidence type="ECO:0000256" key="1">
    <source>
        <dbReference type="ARBA" id="ARBA00004980"/>
    </source>
</evidence>
<reference evidence="14" key="2">
    <citation type="submission" date="2017-05" db="EMBL/GenBank/DDBJ databases">
        <title>Improved OligoMM genomes.</title>
        <authorList>
            <person name="Garzetti D."/>
        </authorList>
    </citation>
    <scope>NUCLEOTIDE SEQUENCE [LARGE SCALE GENOMIC DNA]</scope>
    <source>
        <strain evidence="14">KB18</strain>
    </source>
</reference>
<dbReference type="Pfam" id="PF02779">
    <property type="entry name" value="Transket_pyr"/>
    <property type="match status" value="1"/>
</dbReference>
<dbReference type="NCBIfam" id="TIGR00204">
    <property type="entry name" value="dxs"/>
    <property type="match status" value="1"/>
</dbReference>
<dbReference type="Gene3D" id="3.40.50.920">
    <property type="match status" value="1"/>
</dbReference>
<dbReference type="PANTHER" id="PTHR43322:SF5">
    <property type="entry name" value="1-DEOXY-D-XYLULOSE-5-PHOSPHATE SYNTHASE, CHLOROPLASTIC"/>
    <property type="match status" value="1"/>
</dbReference>
<evidence type="ECO:0000313" key="14">
    <source>
        <dbReference type="Proteomes" id="UP000196710"/>
    </source>
</evidence>
<feature type="binding site" evidence="10">
    <location>
        <position position="175"/>
    </location>
    <ligand>
        <name>Mg(2+)</name>
        <dbReference type="ChEBI" id="CHEBI:18420"/>
    </ligand>
</feature>
<dbReference type="Pfam" id="PF02780">
    <property type="entry name" value="Transketolase_C"/>
    <property type="match status" value="1"/>
</dbReference>
<feature type="binding site" evidence="10">
    <location>
        <position position="175"/>
    </location>
    <ligand>
        <name>thiamine diphosphate</name>
        <dbReference type="ChEBI" id="CHEBI:58937"/>
    </ligand>
</feature>
<protein>
    <recommendedName>
        <fullName evidence="10">1-deoxy-D-xylulose-5-phosphate synthase</fullName>
        <ecNumber evidence="10">2.2.1.7</ecNumber>
    </recommendedName>
    <alternativeName>
        <fullName evidence="10">1-deoxyxylulose-5-phosphate synthase</fullName>
        <shortName evidence="10">DXP synthase</shortName>
        <shortName evidence="10">DXPS</shortName>
    </alternativeName>
</protein>
<comment type="subunit">
    <text evidence="3 10">Homodimer.</text>
</comment>
<dbReference type="CDD" id="cd07033">
    <property type="entry name" value="TPP_PYR_DXS_TK_like"/>
    <property type="match status" value="1"/>
</dbReference>
<feature type="binding site" evidence="10">
    <location>
        <begin position="147"/>
        <end position="148"/>
    </location>
    <ligand>
        <name>thiamine diphosphate</name>
        <dbReference type="ChEBI" id="CHEBI:58937"/>
    </ligand>
</feature>
<dbReference type="GO" id="GO:0000287">
    <property type="term" value="F:magnesium ion binding"/>
    <property type="evidence" value="ECO:0007669"/>
    <property type="project" value="UniProtKB-UniRule"/>
</dbReference>
<reference evidence="13 15" key="3">
    <citation type="submission" date="2020-11" db="EMBL/GenBank/DDBJ databases">
        <title>Closed and high quality bacterial genomes of the OMM12 community.</title>
        <authorList>
            <person name="Marbouty M."/>
            <person name="Lamy-Besnier Q."/>
            <person name="Debarbieux L."/>
            <person name="Koszul R."/>
        </authorList>
    </citation>
    <scope>NUCLEOTIDE SEQUENCE [LARGE SCALE GENOMIC DNA]</scope>
    <source>
        <strain evidence="13 15">KB18</strain>
    </source>
</reference>
<feature type="binding site" evidence="10">
    <location>
        <begin position="115"/>
        <end position="117"/>
    </location>
    <ligand>
        <name>thiamine diphosphate</name>
        <dbReference type="ChEBI" id="CHEBI:58937"/>
    </ligand>
</feature>
<dbReference type="GO" id="GO:0008661">
    <property type="term" value="F:1-deoxy-D-xylulose-5-phosphate synthase activity"/>
    <property type="evidence" value="ECO:0007669"/>
    <property type="project" value="UniProtKB-UniRule"/>
</dbReference>
<proteinExistence type="inferred from homology"/>
<dbReference type="Proteomes" id="UP000196710">
    <property type="component" value="Chromosome"/>
</dbReference>
<dbReference type="KEGG" id="amur:ADH66_10320"/>
<evidence type="ECO:0000313" key="13">
    <source>
        <dbReference type="EMBL" id="QQR30289.1"/>
    </source>
</evidence>
<dbReference type="RefSeq" id="WP_066541133.1">
    <property type="nucleotide sequence ID" value="NZ_CP021422.1"/>
</dbReference>
<name>A0A1Z2XRF0_9FIRM</name>
<evidence type="ECO:0000259" key="11">
    <source>
        <dbReference type="SMART" id="SM00861"/>
    </source>
</evidence>
<evidence type="ECO:0000256" key="6">
    <source>
        <dbReference type="ARBA" id="ARBA00022842"/>
    </source>
</evidence>
<sequence length="629" mass="69006">MGKILEKIRSPQDLRQLSRQELETLCEEMREVIIRTVSDNGGHLASNLGVVELTVALCLTFSPPKDSIVWDVGHQSYPYKLLTGRYSKFSTLRREGGLSGFPNREESPCDSFTSGHSSASISSALGLSEACRLQEDDSRVVAVIGDGALTGGLAFEGLNNAGQFRRNLIVILNDNTMSISKNVGSLARYLTYMRTKPGYIKAKSSVEDALGRVPLVGKPIARLMRRAKSNIKKLLYNSTIFSDLGFAYYGPFDGHNIKELSETLEAAKLLKKPVLIHVRTYKGKGYQYAEQSPTLYHGISGFNVDTGDPGEKAQTFSDVFGQTLCRLAEKDEKICAITAAMAEGTGLAGFRQQFKGRFYDVGIAEEHAVTFAGGLAAGGMLPVFAVYSTFLQRCYDQLIHDVALQKVKVLLAIDRAGIVGEDGMTHQGLFDVAFLRTVPGVTLYSPAYFGELREQTAYLAEKGRGLCAIRYPRGRELYKPVYFHSGTESYFVYGSHSAEICIVTYGRLFSFAAEAADKLGARGIDVKLLKLNRVIPIAADAVSEVLDCPQVFFFEEGIRQGGVGEYFAALLLEGGFAGRYVLRAIDQPFIKHAPMFRALEQLGLSTGGICRTVLEHYKEEGAEFAEKEA</sequence>
<accession>A0A1Z2XRF0</accession>
<keyword evidence="8 10" id="KW-0786">Thiamine pyrophosphate</keyword>
<dbReference type="AlphaFoldDB" id="A0A1Z2XRF0"/>
<keyword evidence="7 10" id="KW-0784">Thiamine biosynthesis</keyword>
<comment type="similarity">
    <text evidence="2 10">Belongs to the transketolase family. DXPS subfamily.</text>
</comment>
<dbReference type="EC" id="2.2.1.7" evidence="10"/>
<dbReference type="SUPFAM" id="SSF52518">
    <property type="entry name" value="Thiamin diphosphate-binding fold (THDP-binding)"/>
    <property type="match status" value="2"/>
</dbReference>
<evidence type="ECO:0000256" key="2">
    <source>
        <dbReference type="ARBA" id="ARBA00011081"/>
    </source>
</evidence>
<dbReference type="InterPro" id="IPR005477">
    <property type="entry name" value="Dxylulose-5-P_synthase"/>
</dbReference>
<dbReference type="InterPro" id="IPR005475">
    <property type="entry name" value="Transketolase-like_Pyr-bd"/>
</dbReference>
<dbReference type="SMART" id="SM00861">
    <property type="entry name" value="Transket_pyr"/>
    <property type="match status" value="1"/>
</dbReference>
<dbReference type="InterPro" id="IPR033248">
    <property type="entry name" value="Transketolase_C"/>
</dbReference>
<comment type="cofactor">
    <cofactor evidence="10">
        <name>Mg(2+)</name>
        <dbReference type="ChEBI" id="CHEBI:18420"/>
    </cofactor>
    <text evidence="10">Binds 1 Mg(2+) ion per subunit.</text>
</comment>
<evidence type="ECO:0000256" key="8">
    <source>
        <dbReference type="ARBA" id="ARBA00023052"/>
    </source>
</evidence>
<feature type="binding site" evidence="10">
    <location>
        <position position="365"/>
    </location>
    <ligand>
        <name>thiamine diphosphate</name>
        <dbReference type="ChEBI" id="CHEBI:58937"/>
    </ligand>
</feature>
<dbReference type="Proteomes" id="UP000596035">
    <property type="component" value="Chromosome"/>
</dbReference>
<dbReference type="InterPro" id="IPR029061">
    <property type="entry name" value="THDP-binding"/>
</dbReference>
<dbReference type="GO" id="GO:0005829">
    <property type="term" value="C:cytosol"/>
    <property type="evidence" value="ECO:0007669"/>
    <property type="project" value="TreeGrafter"/>
</dbReference>
<comment type="catalytic activity">
    <reaction evidence="10">
        <text>D-glyceraldehyde 3-phosphate + pyruvate + H(+) = 1-deoxy-D-xylulose 5-phosphate + CO2</text>
        <dbReference type="Rhea" id="RHEA:12605"/>
        <dbReference type="ChEBI" id="CHEBI:15361"/>
        <dbReference type="ChEBI" id="CHEBI:15378"/>
        <dbReference type="ChEBI" id="CHEBI:16526"/>
        <dbReference type="ChEBI" id="CHEBI:57792"/>
        <dbReference type="ChEBI" id="CHEBI:59776"/>
        <dbReference type="EC" id="2.2.1.7"/>
    </reaction>
</comment>
<dbReference type="HAMAP" id="MF_00315">
    <property type="entry name" value="DXP_synth"/>
    <property type="match status" value="1"/>
</dbReference>
<feature type="binding site" evidence="10">
    <location>
        <position position="74"/>
    </location>
    <ligand>
        <name>thiamine diphosphate</name>
        <dbReference type="ChEBI" id="CHEBI:58937"/>
    </ligand>
</feature>
<dbReference type="NCBIfam" id="NF003933">
    <property type="entry name" value="PRK05444.2-2"/>
    <property type="match status" value="1"/>
</dbReference>
<gene>
    <name evidence="10" type="primary">dxs</name>
    <name evidence="12" type="ORF">ADH66_10320</name>
    <name evidence="13" type="ORF">I5Q82_00640</name>
</gene>
<feature type="binding site" evidence="10">
    <location>
        <position position="286"/>
    </location>
    <ligand>
        <name>thiamine diphosphate</name>
        <dbReference type="ChEBI" id="CHEBI:58937"/>
    </ligand>
</feature>
<evidence type="ECO:0000256" key="5">
    <source>
        <dbReference type="ARBA" id="ARBA00022723"/>
    </source>
</evidence>
<evidence type="ECO:0000313" key="15">
    <source>
        <dbReference type="Proteomes" id="UP000596035"/>
    </source>
</evidence>
<evidence type="ECO:0000313" key="12">
    <source>
        <dbReference type="EMBL" id="ASB41009.1"/>
    </source>
</evidence>
<dbReference type="CDD" id="cd02007">
    <property type="entry name" value="TPP_DXS"/>
    <property type="match status" value="1"/>
</dbReference>
<evidence type="ECO:0000256" key="3">
    <source>
        <dbReference type="ARBA" id="ARBA00011738"/>
    </source>
</evidence>
<evidence type="ECO:0000256" key="7">
    <source>
        <dbReference type="ARBA" id="ARBA00022977"/>
    </source>
</evidence>
<keyword evidence="5 10" id="KW-0479">Metal-binding</keyword>
<organism evidence="13 15">
    <name type="scientific">Acutalibacter muris</name>
    <dbReference type="NCBI Taxonomy" id="1796620"/>
    <lineage>
        <taxon>Bacteria</taxon>
        <taxon>Bacillati</taxon>
        <taxon>Bacillota</taxon>
        <taxon>Clostridia</taxon>
        <taxon>Eubacteriales</taxon>
        <taxon>Acutalibacteraceae</taxon>
        <taxon>Acutalibacter</taxon>
    </lineage>
</organism>
<dbReference type="EMBL" id="CP021422">
    <property type="protein sequence ID" value="ASB41009.1"/>
    <property type="molecule type" value="Genomic_DNA"/>
</dbReference>
<dbReference type="PANTHER" id="PTHR43322">
    <property type="entry name" value="1-D-DEOXYXYLULOSE 5-PHOSPHATE SYNTHASE-RELATED"/>
    <property type="match status" value="1"/>
</dbReference>
<evidence type="ECO:0000256" key="9">
    <source>
        <dbReference type="ARBA" id="ARBA00023229"/>
    </source>
</evidence>
<keyword evidence="6 10" id="KW-0460">Magnesium</keyword>
<dbReference type="GO" id="GO:0009228">
    <property type="term" value="P:thiamine biosynthetic process"/>
    <property type="evidence" value="ECO:0007669"/>
    <property type="project" value="UniProtKB-UniRule"/>
</dbReference>
<comment type="pathway">
    <text evidence="1 10">Metabolic intermediate biosynthesis; 1-deoxy-D-xylulose 5-phosphate biosynthesis; 1-deoxy-D-xylulose 5-phosphate from D-glyceraldehyde 3-phosphate and pyruvate: step 1/1.</text>
</comment>
<dbReference type="GO" id="GO:0016114">
    <property type="term" value="P:terpenoid biosynthetic process"/>
    <property type="evidence" value="ECO:0007669"/>
    <property type="project" value="UniProtKB-UniRule"/>
</dbReference>